<dbReference type="InterPro" id="IPR008590">
    <property type="entry name" value="TMEM_230/134"/>
</dbReference>
<comment type="caution">
    <text evidence="19">The sequence shown here is derived from an EMBL/GenBank/DDBJ whole genome shotgun (WGS) entry which is preliminary data.</text>
</comment>
<name>A0A0V0YMQ7_TRIPS</name>
<comment type="similarity">
    <text evidence="8">Belongs to the TMEM134/TMEM230 family.</text>
</comment>
<keyword evidence="11 18" id="KW-1133">Transmembrane helix</keyword>
<keyword evidence="13" id="KW-0333">Golgi apparatus</keyword>
<evidence type="ECO:0000256" key="6">
    <source>
        <dbReference type="ARBA" id="ARBA00004601"/>
    </source>
</evidence>
<dbReference type="Proteomes" id="UP000054815">
    <property type="component" value="Unassembled WGS sequence"/>
</dbReference>
<accession>A0A0V0YMQ7</accession>
<keyword evidence="9 18" id="KW-0812">Transmembrane</keyword>
<evidence type="ECO:0000256" key="4">
    <source>
        <dbReference type="ARBA" id="ARBA00004412"/>
    </source>
</evidence>
<dbReference type="GO" id="GO:0055037">
    <property type="term" value="C:recycling endosome"/>
    <property type="evidence" value="ECO:0007669"/>
    <property type="project" value="UniProtKB-SubCell"/>
</dbReference>
<feature type="transmembrane region" description="Helical" evidence="18">
    <location>
        <begin position="132"/>
        <end position="155"/>
    </location>
</feature>
<evidence type="ECO:0000256" key="10">
    <source>
        <dbReference type="ARBA" id="ARBA00022753"/>
    </source>
</evidence>
<dbReference type="PANTHER" id="PTHR15664:SF6">
    <property type="entry name" value="TRANSMEMBRANE PROTEIN 230"/>
    <property type="match status" value="1"/>
</dbReference>
<evidence type="ECO:0000256" key="17">
    <source>
        <dbReference type="ARBA" id="ARBA00024088"/>
    </source>
</evidence>
<evidence type="ECO:0000313" key="19">
    <source>
        <dbReference type="EMBL" id="KRY01372.1"/>
    </source>
</evidence>
<dbReference type="InterPro" id="IPR036570">
    <property type="entry name" value="HORMA_dom_sf"/>
</dbReference>
<organism evidence="19 20">
    <name type="scientific">Trichinella pseudospiralis</name>
    <name type="common">Parasitic roundworm</name>
    <dbReference type="NCBI Taxonomy" id="6337"/>
    <lineage>
        <taxon>Eukaryota</taxon>
        <taxon>Metazoa</taxon>
        <taxon>Ecdysozoa</taxon>
        <taxon>Nematoda</taxon>
        <taxon>Enoplea</taxon>
        <taxon>Dorylaimia</taxon>
        <taxon>Trichinellida</taxon>
        <taxon>Trichinellidae</taxon>
        <taxon>Trichinella</taxon>
    </lineage>
</organism>
<keyword evidence="14 18" id="KW-0472">Membrane</keyword>
<protein>
    <recommendedName>
        <fullName evidence="17">Transmembrane protein 230</fullName>
    </recommendedName>
</protein>
<evidence type="ECO:0000256" key="16">
    <source>
        <dbReference type="ARBA" id="ARBA00024003"/>
    </source>
</evidence>
<evidence type="ECO:0000256" key="12">
    <source>
        <dbReference type="ARBA" id="ARBA00023018"/>
    </source>
</evidence>
<evidence type="ECO:0000256" key="1">
    <source>
        <dbReference type="ARBA" id="ARBA00004141"/>
    </source>
</evidence>
<dbReference type="GO" id="GO:0005776">
    <property type="term" value="C:autophagosome"/>
    <property type="evidence" value="ECO:0007669"/>
    <property type="project" value="UniProtKB-SubCell"/>
</dbReference>
<gene>
    <name evidence="19" type="primary">Tmem230</name>
    <name evidence="19" type="ORF">T4E_10927</name>
</gene>
<evidence type="ECO:0000256" key="8">
    <source>
        <dbReference type="ARBA" id="ARBA00007743"/>
    </source>
</evidence>
<dbReference type="AlphaFoldDB" id="A0A0V0YMQ7"/>
<dbReference type="Pfam" id="PF05915">
    <property type="entry name" value="TMEM_230_134"/>
    <property type="match status" value="1"/>
</dbReference>
<dbReference type="GO" id="GO:0008021">
    <property type="term" value="C:synaptic vesicle"/>
    <property type="evidence" value="ECO:0007669"/>
    <property type="project" value="UniProtKB-SubCell"/>
</dbReference>
<evidence type="ECO:0000256" key="15">
    <source>
        <dbReference type="ARBA" id="ARBA00023329"/>
    </source>
</evidence>
<evidence type="ECO:0000256" key="5">
    <source>
        <dbReference type="ARBA" id="ARBA00004419"/>
    </source>
</evidence>
<sequence length="320" mass="36866">MDNLNINLKSEFRSRFNAGNGGSQYSSEYRPLYDDFFDSQFQIPPHPIPWRAIILATLLFVFGTILIVIGTLLLAGFCDPKYNDRTWPVLILGLLMFIPGLYHVRIAYYAFKGYKVESAQIMYLKIINGTVLLSDIGFIYFTCLINAVIIIFNIVRYCGSTSCQILSKVNSKLPHAIADFFEWFVHQILFYREVYPQESFEMVKFCNYPCYKSSCPYVIDYIREWHSILSATCEPGEITVIIQIEDPAMRKKLIERYYLRIFIRGSQESCYQIGKTLKIATNSERDSGAFVPLLDGRIVPIGTVASDNMKMNIFLLRPIN</sequence>
<evidence type="ECO:0000256" key="7">
    <source>
        <dbReference type="ARBA" id="ARBA00004603"/>
    </source>
</evidence>
<evidence type="ECO:0000313" key="20">
    <source>
        <dbReference type="Proteomes" id="UP000054815"/>
    </source>
</evidence>
<evidence type="ECO:0000256" key="9">
    <source>
        <dbReference type="ARBA" id="ARBA00022692"/>
    </source>
</evidence>
<feature type="transmembrane region" description="Helical" evidence="18">
    <location>
        <begin position="89"/>
        <end position="111"/>
    </location>
</feature>
<keyword evidence="15" id="KW-0968">Cytoplasmic vesicle</keyword>
<comment type="function">
    <text evidence="16">Involved in trafficking and recycling of synaptic vesicles.</text>
</comment>
<dbReference type="GO" id="GO:0005769">
    <property type="term" value="C:early endosome"/>
    <property type="evidence" value="ECO:0007669"/>
    <property type="project" value="UniProtKB-SubCell"/>
</dbReference>
<dbReference type="Gene3D" id="3.30.900.10">
    <property type="entry name" value="HORMA domain"/>
    <property type="match status" value="1"/>
</dbReference>
<evidence type="ECO:0000256" key="11">
    <source>
        <dbReference type="ARBA" id="ARBA00022989"/>
    </source>
</evidence>
<keyword evidence="12" id="KW-0770">Synapse</keyword>
<comment type="subcellular location">
    <subcellularLocation>
        <location evidence="5">Cytoplasmic vesicle</location>
        <location evidence="5">Autophagosome</location>
    </subcellularLocation>
    <subcellularLocation>
        <location evidence="3">Cytoplasmic vesicle</location>
        <location evidence="3">Secretory vesicle</location>
        <location evidence="3">Synaptic vesicle</location>
    </subcellularLocation>
    <subcellularLocation>
        <location evidence="4">Early endosome</location>
    </subcellularLocation>
    <subcellularLocation>
        <location evidence="6">Golgi apparatus</location>
        <location evidence="6">trans-Golgi network</location>
    </subcellularLocation>
    <subcellularLocation>
        <location evidence="7">Late endosome</location>
    </subcellularLocation>
    <subcellularLocation>
        <location evidence="1">Membrane</location>
        <topology evidence="1">Multi-pass membrane protein</topology>
    </subcellularLocation>
    <subcellularLocation>
        <location evidence="2">Recycling endosome</location>
    </subcellularLocation>
</comment>
<evidence type="ECO:0000256" key="18">
    <source>
        <dbReference type="SAM" id="Phobius"/>
    </source>
</evidence>
<feature type="transmembrane region" description="Helical" evidence="18">
    <location>
        <begin position="52"/>
        <end position="77"/>
    </location>
</feature>
<evidence type="ECO:0000256" key="14">
    <source>
        <dbReference type="ARBA" id="ARBA00023136"/>
    </source>
</evidence>
<dbReference type="PANTHER" id="PTHR15664">
    <property type="entry name" value="C20ORF30 PROTEIN"/>
    <property type="match status" value="1"/>
</dbReference>
<dbReference type="GO" id="GO:0005770">
    <property type="term" value="C:late endosome"/>
    <property type="evidence" value="ECO:0007669"/>
    <property type="project" value="UniProtKB-SubCell"/>
</dbReference>
<evidence type="ECO:0000256" key="2">
    <source>
        <dbReference type="ARBA" id="ARBA00004172"/>
    </source>
</evidence>
<evidence type="ECO:0000256" key="3">
    <source>
        <dbReference type="ARBA" id="ARBA00004234"/>
    </source>
</evidence>
<keyword evidence="10" id="KW-0967">Endosome</keyword>
<proteinExistence type="inferred from homology"/>
<dbReference type="GO" id="GO:0016020">
    <property type="term" value="C:membrane"/>
    <property type="evidence" value="ECO:0007669"/>
    <property type="project" value="UniProtKB-SubCell"/>
</dbReference>
<reference evidence="19 20" key="1">
    <citation type="submission" date="2015-01" db="EMBL/GenBank/DDBJ databases">
        <title>Evolution of Trichinella species and genotypes.</title>
        <authorList>
            <person name="Korhonen P.K."/>
            <person name="Edoardo P."/>
            <person name="Giuseppe L.R."/>
            <person name="Gasser R.B."/>
        </authorList>
    </citation>
    <scope>NUCLEOTIDE SEQUENCE [LARGE SCALE GENOMIC DNA]</scope>
    <source>
        <strain evidence="19">ISS141</strain>
    </source>
</reference>
<dbReference type="EMBL" id="JYDU01000003">
    <property type="protein sequence ID" value="KRY01372.1"/>
    <property type="molecule type" value="Genomic_DNA"/>
</dbReference>
<dbReference type="GO" id="GO:0005794">
    <property type="term" value="C:Golgi apparatus"/>
    <property type="evidence" value="ECO:0007669"/>
    <property type="project" value="UniProtKB-SubCell"/>
</dbReference>
<dbReference type="SUPFAM" id="SSF56019">
    <property type="entry name" value="The spindle assembly checkpoint protein mad2"/>
    <property type="match status" value="1"/>
</dbReference>
<dbReference type="InterPro" id="IPR044234">
    <property type="entry name" value="TMEM230"/>
</dbReference>
<evidence type="ECO:0000256" key="13">
    <source>
        <dbReference type="ARBA" id="ARBA00023034"/>
    </source>
</evidence>